<keyword evidence="1" id="KW-1185">Reference proteome</keyword>
<dbReference type="AlphaFoldDB" id="A0A915I5A1"/>
<reference evidence="2" key="1">
    <citation type="submission" date="2022-11" db="UniProtKB">
        <authorList>
            <consortium name="WormBaseParasite"/>
        </authorList>
    </citation>
    <scope>IDENTIFICATION</scope>
</reference>
<proteinExistence type="predicted"/>
<sequence>MSDARRTTLLIYALVTGNRVPDHLTAFAFNTTDGRWRRNGTFAASTDGPGDDDGESGFLVSLSVLTFSTGALGKAFRDDRDDCLPLFASNKLLLERLLVPSNTFPLANKSEYLSKPSLKASKFFAIRFLSLSNPSIFDFIVCRPFLISAT</sequence>
<protein>
    <submittedName>
        <fullName evidence="2">Secreted protein</fullName>
    </submittedName>
</protein>
<evidence type="ECO:0000313" key="1">
    <source>
        <dbReference type="Proteomes" id="UP000887565"/>
    </source>
</evidence>
<organism evidence="1 2">
    <name type="scientific">Romanomermis culicivorax</name>
    <name type="common">Nematode worm</name>
    <dbReference type="NCBI Taxonomy" id="13658"/>
    <lineage>
        <taxon>Eukaryota</taxon>
        <taxon>Metazoa</taxon>
        <taxon>Ecdysozoa</taxon>
        <taxon>Nematoda</taxon>
        <taxon>Enoplea</taxon>
        <taxon>Dorylaimia</taxon>
        <taxon>Mermithida</taxon>
        <taxon>Mermithoidea</taxon>
        <taxon>Mermithidae</taxon>
        <taxon>Romanomermis</taxon>
    </lineage>
</organism>
<name>A0A915I5A1_ROMCU</name>
<dbReference type="WBParaSite" id="nRc.2.0.1.t09020-RA">
    <property type="protein sequence ID" value="nRc.2.0.1.t09020-RA"/>
    <property type="gene ID" value="nRc.2.0.1.g09020"/>
</dbReference>
<evidence type="ECO:0000313" key="2">
    <source>
        <dbReference type="WBParaSite" id="nRc.2.0.1.t09020-RA"/>
    </source>
</evidence>
<dbReference type="Proteomes" id="UP000887565">
    <property type="component" value="Unplaced"/>
</dbReference>
<accession>A0A915I5A1</accession>